<dbReference type="AlphaFoldDB" id="K1THL6"/>
<accession>K1THL6</accession>
<sequence length="88" mass="9391">GLFLFGIQIACQMTFVSIGSAVCSIIVAVLRKFVLLLPLIYLLPALLPDQTTAVYLAEPVADVIAVTCTAILFATQFRKALHKLGANA</sequence>
<keyword evidence="1" id="KW-0812">Transmembrane</keyword>
<evidence type="ECO:0000256" key="1">
    <source>
        <dbReference type="SAM" id="Phobius"/>
    </source>
</evidence>
<proteinExistence type="predicted"/>
<organism evidence="2">
    <name type="scientific">human gut metagenome</name>
    <dbReference type="NCBI Taxonomy" id="408170"/>
    <lineage>
        <taxon>unclassified sequences</taxon>
        <taxon>metagenomes</taxon>
        <taxon>organismal metagenomes</taxon>
    </lineage>
</organism>
<keyword evidence="1" id="KW-0472">Membrane</keyword>
<keyword evidence="1" id="KW-1133">Transmembrane helix</keyword>
<protein>
    <recommendedName>
        <fullName evidence="3">MATE family efflux transporter</fullName>
    </recommendedName>
</protein>
<evidence type="ECO:0000313" key="2">
    <source>
        <dbReference type="EMBL" id="EKC65830.1"/>
    </source>
</evidence>
<gene>
    <name evidence="2" type="ORF">OBE_06256</name>
</gene>
<feature type="non-terminal residue" evidence="2">
    <location>
        <position position="1"/>
    </location>
</feature>
<feature type="transmembrane region" description="Helical" evidence="1">
    <location>
        <begin position="15"/>
        <end position="41"/>
    </location>
</feature>
<feature type="transmembrane region" description="Helical" evidence="1">
    <location>
        <begin position="53"/>
        <end position="74"/>
    </location>
</feature>
<name>K1THL6_9ZZZZ</name>
<dbReference type="EMBL" id="AJWZ01004297">
    <property type="protein sequence ID" value="EKC65830.1"/>
    <property type="molecule type" value="Genomic_DNA"/>
</dbReference>
<reference evidence="2" key="1">
    <citation type="journal article" date="2013" name="Environ. Microbiol.">
        <title>Microbiota from the distal guts of lean and obese adolescents exhibit partial functional redundancy besides clear differences in community structure.</title>
        <authorList>
            <person name="Ferrer M."/>
            <person name="Ruiz A."/>
            <person name="Lanza F."/>
            <person name="Haange S.B."/>
            <person name="Oberbach A."/>
            <person name="Till H."/>
            <person name="Bargiela R."/>
            <person name="Campoy C."/>
            <person name="Segura M.T."/>
            <person name="Richter M."/>
            <person name="von Bergen M."/>
            <person name="Seifert J."/>
            <person name="Suarez A."/>
        </authorList>
    </citation>
    <scope>NUCLEOTIDE SEQUENCE</scope>
</reference>
<evidence type="ECO:0008006" key="3">
    <source>
        <dbReference type="Google" id="ProtNLM"/>
    </source>
</evidence>
<comment type="caution">
    <text evidence="2">The sequence shown here is derived from an EMBL/GenBank/DDBJ whole genome shotgun (WGS) entry which is preliminary data.</text>
</comment>